<dbReference type="InterPro" id="IPR019734">
    <property type="entry name" value="TPR_rpt"/>
</dbReference>
<feature type="compositionally biased region" description="Gly residues" evidence="5">
    <location>
        <begin position="546"/>
        <end position="555"/>
    </location>
</feature>
<dbReference type="GO" id="GO:0051787">
    <property type="term" value="F:misfolded protein binding"/>
    <property type="evidence" value="ECO:0007669"/>
    <property type="project" value="TreeGrafter"/>
</dbReference>
<feature type="chain" id="PRO_5016445410" evidence="6">
    <location>
        <begin position="22"/>
        <end position="611"/>
    </location>
</feature>
<dbReference type="Proteomes" id="UP000245942">
    <property type="component" value="Unassembled WGS sequence"/>
</dbReference>
<reference evidence="8 9" key="1">
    <citation type="journal article" date="2018" name="Mol. Biol. Evol.">
        <title>Broad Genomic Sampling Reveals a Smut Pathogenic Ancestry of the Fungal Clade Ustilaginomycotina.</title>
        <authorList>
            <person name="Kijpornyongpan T."/>
            <person name="Mondo S.J."/>
            <person name="Barry K."/>
            <person name="Sandor L."/>
            <person name="Lee J."/>
            <person name="Lipzen A."/>
            <person name="Pangilinan J."/>
            <person name="LaButti K."/>
            <person name="Hainaut M."/>
            <person name="Henrissat B."/>
            <person name="Grigoriev I.V."/>
            <person name="Spatafora J.W."/>
            <person name="Aime M.C."/>
        </authorList>
    </citation>
    <scope>NUCLEOTIDE SEQUENCE [LARGE SCALE GENOMIC DNA]</scope>
    <source>
        <strain evidence="8 9">MCA 4718</strain>
    </source>
</reference>
<dbReference type="PROSITE" id="PS50005">
    <property type="entry name" value="TPR"/>
    <property type="match status" value="1"/>
</dbReference>
<dbReference type="Pfam" id="PF13432">
    <property type="entry name" value="TPR_16"/>
    <property type="match status" value="2"/>
</dbReference>
<name>A0A316U9V2_9BASI</name>
<dbReference type="CDD" id="cd06257">
    <property type="entry name" value="DnaJ"/>
    <property type="match status" value="1"/>
</dbReference>
<dbReference type="PANTHER" id="PTHR44140:SF2">
    <property type="entry name" value="LD25575P"/>
    <property type="match status" value="1"/>
</dbReference>
<keyword evidence="9" id="KW-1185">Reference proteome</keyword>
<feature type="compositionally biased region" description="Gly residues" evidence="5">
    <location>
        <begin position="596"/>
        <end position="611"/>
    </location>
</feature>
<dbReference type="InterPro" id="IPR051727">
    <property type="entry name" value="DnaJ_C3_Co-chaperones"/>
</dbReference>
<dbReference type="Gene3D" id="1.25.40.10">
    <property type="entry name" value="Tetratricopeptide repeat domain"/>
    <property type="match status" value="1"/>
</dbReference>
<keyword evidence="2 6" id="KW-0732">Signal</keyword>
<sequence length="611" mass="65415">MRSSRLFTLLALSFTLYLLLSTSTTLIAAQDASSGSASGSGGSSSSSTASSGSGKTASELLKEGTLSMSTGRFHNAIQSFDEAILLDPTAYLSYYRRATAALSLGRTSAALADLDQLLVLKPEFAQAHFDRANVLMKEGELDRASEAIQAFLKLKGAKDEKGLALKLKIDSGIFALGRLKSGWEAVIEKGVKMGKDVKADKGLKTKAEECVAAATAVLEGSPNHLEARSRRGECRLALGELDDAISDWSGIVHLSPSIDLLLRLSSLKYYILGDSPAAREAGLSHLKACLTSDPDNKVCAKAHRKMRTVEKALKKAEKFAEGGTWRPVLSALKGAKVGGPTIIDEVTAAIKSDMQPARHDGQEDGAAPKEALIPPSISDAVERSGLLHYLRKLHCRAHTELNEHSKAKPYCEAVLAREPEEPWALVHKGDEALKEEKYEEAVRFLRTASEKAGGQDQSILSKLQKAQRLLKQSTTKDYYKVLGVPRDVDGPTLKKAYRKLAKENHPDKGGSAEKMAQINEAFDVLGDAEKRAQFDSGVDPNDPMAGAGGHPGGHGNPFVFQQGGGGAHPFQHFFQQQQAGGGGGGQHFFKQQFTHSGGGGRAGGGHFPFDF</sequence>
<evidence type="ECO:0000256" key="4">
    <source>
        <dbReference type="PROSITE-ProRule" id="PRU00339"/>
    </source>
</evidence>
<evidence type="ECO:0000256" key="6">
    <source>
        <dbReference type="SAM" id="SignalP"/>
    </source>
</evidence>
<evidence type="ECO:0000256" key="1">
    <source>
        <dbReference type="ARBA" id="ARBA00004240"/>
    </source>
</evidence>
<dbReference type="OrthoDB" id="1726119at2759"/>
<protein>
    <submittedName>
        <fullName evidence="8">TPR-like protein</fullName>
    </submittedName>
</protein>
<feature type="domain" description="J" evidence="7">
    <location>
        <begin position="477"/>
        <end position="538"/>
    </location>
</feature>
<accession>A0A316U9V2</accession>
<organism evidence="8 9">
    <name type="scientific">Pseudomicrostroma glucosiphilum</name>
    <dbReference type="NCBI Taxonomy" id="1684307"/>
    <lineage>
        <taxon>Eukaryota</taxon>
        <taxon>Fungi</taxon>
        <taxon>Dikarya</taxon>
        <taxon>Basidiomycota</taxon>
        <taxon>Ustilaginomycotina</taxon>
        <taxon>Exobasidiomycetes</taxon>
        <taxon>Microstromatales</taxon>
        <taxon>Microstromatales incertae sedis</taxon>
        <taxon>Pseudomicrostroma</taxon>
    </lineage>
</organism>
<dbReference type="PROSITE" id="PS50076">
    <property type="entry name" value="DNAJ_2"/>
    <property type="match status" value="1"/>
</dbReference>
<evidence type="ECO:0000256" key="2">
    <source>
        <dbReference type="ARBA" id="ARBA00022729"/>
    </source>
</evidence>
<dbReference type="SMART" id="SM00028">
    <property type="entry name" value="TPR"/>
    <property type="match status" value="5"/>
</dbReference>
<dbReference type="SUPFAM" id="SSF46565">
    <property type="entry name" value="Chaperone J-domain"/>
    <property type="match status" value="1"/>
</dbReference>
<dbReference type="InterPro" id="IPR011990">
    <property type="entry name" value="TPR-like_helical_dom_sf"/>
</dbReference>
<dbReference type="GO" id="GO:0005783">
    <property type="term" value="C:endoplasmic reticulum"/>
    <property type="evidence" value="ECO:0007669"/>
    <property type="project" value="UniProtKB-SubCell"/>
</dbReference>
<evidence type="ECO:0000256" key="5">
    <source>
        <dbReference type="SAM" id="MobiDB-lite"/>
    </source>
</evidence>
<evidence type="ECO:0000259" key="7">
    <source>
        <dbReference type="PROSITE" id="PS50076"/>
    </source>
</evidence>
<dbReference type="STRING" id="1684307.A0A316U9V2"/>
<dbReference type="InterPro" id="IPR001623">
    <property type="entry name" value="DnaJ_domain"/>
</dbReference>
<dbReference type="SMART" id="SM00271">
    <property type="entry name" value="DnaJ"/>
    <property type="match status" value="1"/>
</dbReference>
<dbReference type="InterPro" id="IPR036869">
    <property type="entry name" value="J_dom_sf"/>
</dbReference>
<dbReference type="Gene3D" id="1.10.287.110">
    <property type="entry name" value="DnaJ domain"/>
    <property type="match status" value="1"/>
</dbReference>
<evidence type="ECO:0000313" key="8">
    <source>
        <dbReference type="EMBL" id="PWN21618.1"/>
    </source>
</evidence>
<dbReference type="Pfam" id="PF00226">
    <property type="entry name" value="DnaJ"/>
    <property type="match status" value="1"/>
</dbReference>
<dbReference type="AlphaFoldDB" id="A0A316U9V2"/>
<evidence type="ECO:0000313" key="9">
    <source>
        <dbReference type="Proteomes" id="UP000245942"/>
    </source>
</evidence>
<dbReference type="GeneID" id="37016631"/>
<keyword evidence="3" id="KW-0256">Endoplasmic reticulum</keyword>
<dbReference type="RefSeq" id="XP_025348778.1">
    <property type="nucleotide sequence ID" value="XM_025494897.1"/>
</dbReference>
<feature type="signal peptide" evidence="6">
    <location>
        <begin position="1"/>
        <end position="21"/>
    </location>
</feature>
<feature type="repeat" description="TPR" evidence="4">
    <location>
        <begin position="57"/>
        <end position="90"/>
    </location>
</feature>
<evidence type="ECO:0000256" key="3">
    <source>
        <dbReference type="ARBA" id="ARBA00022824"/>
    </source>
</evidence>
<dbReference type="GO" id="GO:0051087">
    <property type="term" value="F:protein-folding chaperone binding"/>
    <property type="evidence" value="ECO:0007669"/>
    <property type="project" value="TreeGrafter"/>
</dbReference>
<feature type="region of interest" description="Disordered" evidence="5">
    <location>
        <begin position="33"/>
        <end position="55"/>
    </location>
</feature>
<dbReference type="PANTHER" id="PTHR44140">
    <property type="entry name" value="LD25575P"/>
    <property type="match status" value="1"/>
</dbReference>
<comment type="subcellular location">
    <subcellularLocation>
        <location evidence="1">Endoplasmic reticulum</location>
    </subcellularLocation>
</comment>
<proteinExistence type="predicted"/>
<dbReference type="PRINTS" id="PR00625">
    <property type="entry name" value="JDOMAIN"/>
</dbReference>
<feature type="compositionally biased region" description="Low complexity" evidence="5">
    <location>
        <begin position="568"/>
        <end position="578"/>
    </location>
</feature>
<dbReference type="GO" id="GO:0034975">
    <property type="term" value="P:protein folding in endoplasmic reticulum"/>
    <property type="evidence" value="ECO:0007669"/>
    <property type="project" value="TreeGrafter"/>
</dbReference>
<feature type="region of interest" description="Disordered" evidence="5">
    <location>
        <begin position="537"/>
        <end position="611"/>
    </location>
</feature>
<dbReference type="EMBL" id="KZ819325">
    <property type="protein sequence ID" value="PWN21618.1"/>
    <property type="molecule type" value="Genomic_DNA"/>
</dbReference>
<dbReference type="Pfam" id="PF13181">
    <property type="entry name" value="TPR_8"/>
    <property type="match status" value="1"/>
</dbReference>
<dbReference type="SUPFAM" id="SSF48452">
    <property type="entry name" value="TPR-like"/>
    <property type="match status" value="2"/>
</dbReference>
<gene>
    <name evidence="8" type="ORF">BCV69DRAFT_312111</name>
</gene>
<keyword evidence="4" id="KW-0802">TPR repeat</keyword>